<dbReference type="PANTHER" id="PTHR33169:SF14">
    <property type="entry name" value="TRANSCRIPTIONAL REGULATOR RV3488"/>
    <property type="match status" value="1"/>
</dbReference>
<dbReference type="InterPro" id="IPR052509">
    <property type="entry name" value="Metal_resp_DNA-bind_regulator"/>
</dbReference>
<reference evidence="2" key="1">
    <citation type="submission" date="2023-03" db="EMBL/GenBank/DDBJ databases">
        <title>Amycolatopsis taiwanensis NBRC 103393.</title>
        <authorList>
            <person name="Ichikawa N."/>
            <person name="Sato H."/>
            <person name="Tonouchi N."/>
        </authorList>
    </citation>
    <scope>NUCLEOTIDE SEQUENCE</scope>
    <source>
        <strain evidence="2">NBRC 103393</strain>
    </source>
</reference>
<name>A0A9W6VHE8_9PSEU</name>
<protein>
    <submittedName>
        <fullName evidence="2">PadR family transcriptional regulator</fullName>
    </submittedName>
</protein>
<dbReference type="InterPro" id="IPR036390">
    <property type="entry name" value="WH_DNA-bd_sf"/>
</dbReference>
<dbReference type="RefSeq" id="WP_342668949.1">
    <property type="nucleotide sequence ID" value="NZ_BSTI01000006.1"/>
</dbReference>
<gene>
    <name evidence="2" type="ORF">Atai01_30300</name>
</gene>
<feature type="domain" description="Transcription regulator PadR N-terminal" evidence="1">
    <location>
        <begin position="16"/>
        <end position="90"/>
    </location>
</feature>
<dbReference type="Proteomes" id="UP001165136">
    <property type="component" value="Unassembled WGS sequence"/>
</dbReference>
<dbReference type="Pfam" id="PF03551">
    <property type="entry name" value="PadR"/>
    <property type="match status" value="1"/>
</dbReference>
<organism evidence="2 3">
    <name type="scientific">Amycolatopsis taiwanensis</name>
    <dbReference type="NCBI Taxonomy" id="342230"/>
    <lineage>
        <taxon>Bacteria</taxon>
        <taxon>Bacillati</taxon>
        <taxon>Actinomycetota</taxon>
        <taxon>Actinomycetes</taxon>
        <taxon>Pseudonocardiales</taxon>
        <taxon>Pseudonocardiaceae</taxon>
        <taxon>Amycolatopsis</taxon>
    </lineage>
</organism>
<dbReference type="SUPFAM" id="SSF46785">
    <property type="entry name" value="Winged helix' DNA-binding domain"/>
    <property type="match status" value="1"/>
</dbReference>
<accession>A0A9W6VHE8</accession>
<keyword evidence="3" id="KW-1185">Reference proteome</keyword>
<proteinExistence type="predicted"/>
<dbReference type="InterPro" id="IPR005149">
    <property type="entry name" value="Tscrpt_reg_PadR_N"/>
</dbReference>
<dbReference type="InterPro" id="IPR036388">
    <property type="entry name" value="WH-like_DNA-bd_sf"/>
</dbReference>
<dbReference type="Gene3D" id="1.10.10.10">
    <property type="entry name" value="Winged helix-like DNA-binding domain superfamily/Winged helix DNA-binding domain"/>
    <property type="match status" value="1"/>
</dbReference>
<dbReference type="PANTHER" id="PTHR33169">
    <property type="entry name" value="PADR-FAMILY TRANSCRIPTIONAL REGULATOR"/>
    <property type="match status" value="1"/>
</dbReference>
<dbReference type="AlphaFoldDB" id="A0A9W6VHE8"/>
<evidence type="ECO:0000313" key="3">
    <source>
        <dbReference type="Proteomes" id="UP001165136"/>
    </source>
</evidence>
<comment type="caution">
    <text evidence="2">The sequence shown here is derived from an EMBL/GenBank/DDBJ whole genome shotgun (WGS) entry which is preliminary data.</text>
</comment>
<sequence>MVVRKRKVDNLLALAVLATVYGRPMHRYEMASVMRARGKDQDMNIKWGSLYTVVQNMEKHGLLEATEKTRQGARPERTIYRITEAGKQELVDWTRELVSTVHPEHPRFAAGLSVLVALPPDEVTVLLRTRLSDLQESIDARRARLAEESQEVPRLFLVENEYELAMLQAEAAWVKSLLDELTSGSHPDLAAWRSWHETGVPPAGMEELAERGSTPD</sequence>
<dbReference type="EMBL" id="BSTI01000006">
    <property type="protein sequence ID" value="GLY66411.1"/>
    <property type="molecule type" value="Genomic_DNA"/>
</dbReference>
<evidence type="ECO:0000313" key="2">
    <source>
        <dbReference type="EMBL" id="GLY66411.1"/>
    </source>
</evidence>
<evidence type="ECO:0000259" key="1">
    <source>
        <dbReference type="Pfam" id="PF03551"/>
    </source>
</evidence>